<accession>A0A8R2D1E7</accession>
<feature type="transmembrane region" description="Helical" evidence="1">
    <location>
        <begin position="270"/>
        <end position="287"/>
    </location>
</feature>
<dbReference type="GeneID" id="107882588"/>
<sequence>MDLDKAISMIPVCTGEKDVAEFINICEIALKDISEADKPILLKIITSKLTGNTLEVTKYNNLEKISERALSIGLKYMARIAEGESVVKFAARIEELYYKLCAASTIGLSKAETQIVKNQTKKQAMIIFITGLPHHLYTVLNGRNPDTLEQCFKLATDEELEYNSKLEMEKLQGNIQIQNISNEKQAGGSNAEKQNVDSNKNQVFNRGGNGIAYQRIIGIIILIILMCIITGTEILVPGEIIIIIVIAASIIILIVADTVILIIESDTITMVIGTILIMVIIISKIIIQMEVTPDVTHAERPVILQKIAGNRTVVQTVARTKNAYDNIVTLVIRIYIAVIVIR</sequence>
<feature type="transmembrane region" description="Helical" evidence="1">
    <location>
        <begin position="240"/>
        <end position="263"/>
    </location>
</feature>
<evidence type="ECO:0000313" key="3">
    <source>
        <dbReference type="Proteomes" id="UP000007819"/>
    </source>
</evidence>
<reference evidence="2" key="2">
    <citation type="submission" date="2022-06" db="UniProtKB">
        <authorList>
            <consortium name="EnsemblMetazoa"/>
        </authorList>
    </citation>
    <scope>IDENTIFICATION</scope>
</reference>
<feature type="transmembrane region" description="Helical" evidence="1">
    <location>
        <begin position="216"/>
        <end position="234"/>
    </location>
</feature>
<name>A0A8R2D1E7_ACYPI</name>
<protein>
    <submittedName>
        <fullName evidence="2">Uncharacterized protein</fullName>
    </submittedName>
</protein>
<dbReference type="Proteomes" id="UP000007819">
    <property type="component" value="Chromosome A2"/>
</dbReference>
<keyword evidence="1" id="KW-0812">Transmembrane</keyword>
<dbReference type="OrthoDB" id="6604172at2759"/>
<evidence type="ECO:0000313" key="2">
    <source>
        <dbReference type="EnsemblMetazoa" id="XP_016656657.1"/>
    </source>
</evidence>
<dbReference type="RefSeq" id="XP_016656657.1">
    <property type="nucleotide sequence ID" value="XM_016801168.2"/>
</dbReference>
<keyword evidence="1" id="KW-0472">Membrane</keyword>
<dbReference type="KEGG" id="api:107882588"/>
<proteinExistence type="predicted"/>
<dbReference type="AlphaFoldDB" id="A0A8R2D1E7"/>
<organism evidence="2 3">
    <name type="scientific">Acyrthosiphon pisum</name>
    <name type="common">Pea aphid</name>
    <dbReference type="NCBI Taxonomy" id="7029"/>
    <lineage>
        <taxon>Eukaryota</taxon>
        <taxon>Metazoa</taxon>
        <taxon>Ecdysozoa</taxon>
        <taxon>Arthropoda</taxon>
        <taxon>Hexapoda</taxon>
        <taxon>Insecta</taxon>
        <taxon>Pterygota</taxon>
        <taxon>Neoptera</taxon>
        <taxon>Paraneoptera</taxon>
        <taxon>Hemiptera</taxon>
        <taxon>Sternorrhyncha</taxon>
        <taxon>Aphidomorpha</taxon>
        <taxon>Aphidoidea</taxon>
        <taxon>Aphididae</taxon>
        <taxon>Macrosiphini</taxon>
        <taxon>Acyrthosiphon</taxon>
    </lineage>
</organism>
<reference evidence="3" key="1">
    <citation type="submission" date="2010-06" db="EMBL/GenBank/DDBJ databases">
        <authorList>
            <person name="Jiang H."/>
            <person name="Abraham K."/>
            <person name="Ali S."/>
            <person name="Alsbrooks S.L."/>
            <person name="Anim B.N."/>
            <person name="Anosike U.S."/>
            <person name="Attaway T."/>
            <person name="Bandaranaike D.P."/>
            <person name="Battles P.K."/>
            <person name="Bell S.N."/>
            <person name="Bell A.V."/>
            <person name="Beltran B."/>
            <person name="Bickham C."/>
            <person name="Bustamante Y."/>
            <person name="Caleb T."/>
            <person name="Canada A."/>
            <person name="Cardenas V."/>
            <person name="Carter K."/>
            <person name="Chacko J."/>
            <person name="Chandrabose M.N."/>
            <person name="Chavez D."/>
            <person name="Chavez A."/>
            <person name="Chen L."/>
            <person name="Chu H.-S."/>
            <person name="Claassen K.J."/>
            <person name="Cockrell R."/>
            <person name="Collins M."/>
            <person name="Cooper J.A."/>
            <person name="Cree A."/>
            <person name="Curry S.M."/>
            <person name="Da Y."/>
            <person name="Dao M.D."/>
            <person name="Das B."/>
            <person name="Davila M.-L."/>
            <person name="Davy-Carroll L."/>
            <person name="Denson S."/>
            <person name="Dinh H."/>
            <person name="Ebong V.E."/>
            <person name="Edwards J.R."/>
            <person name="Egan A."/>
            <person name="El-Daye J."/>
            <person name="Escobedo L."/>
            <person name="Fernandez S."/>
            <person name="Fernando P.R."/>
            <person name="Flagg N."/>
            <person name="Forbes L.D."/>
            <person name="Fowler R.G."/>
            <person name="Fu Q."/>
            <person name="Gabisi R.A."/>
            <person name="Ganer J."/>
            <person name="Garbino Pronczuk A."/>
            <person name="Garcia R.M."/>
            <person name="Garner T."/>
            <person name="Garrett T.E."/>
            <person name="Gonzalez D.A."/>
            <person name="Hamid H."/>
            <person name="Hawkins E.S."/>
            <person name="Hirani K."/>
            <person name="Hogues M.E."/>
            <person name="Hollins B."/>
            <person name="Hsiao C.-H."/>
            <person name="Jabil R."/>
            <person name="James M.L."/>
            <person name="Jhangiani S.N."/>
            <person name="Johnson B."/>
            <person name="Johnson Q."/>
            <person name="Joshi V."/>
            <person name="Kalu J.B."/>
            <person name="Kam C."/>
            <person name="Kashfia A."/>
            <person name="Keebler J."/>
            <person name="Kisamo H."/>
            <person name="Kovar C.L."/>
            <person name="Lago L.A."/>
            <person name="Lai C.-Y."/>
            <person name="Laidlaw J."/>
            <person name="Lara F."/>
            <person name="Le T.-K."/>
            <person name="Lee S.L."/>
            <person name="Legall F.H."/>
            <person name="Lemon S.J."/>
            <person name="Lewis L.R."/>
            <person name="Li B."/>
            <person name="Liu Y."/>
            <person name="Liu Y.-S."/>
            <person name="Lopez J."/>
            <person name="Lozado R.J."/>
            <person name="Lu J."/>
            <person name="Madu R.C."/>
            <person name="Maheshwari M."/>
            <person name="Maheshwari R."/>
            <person name="Malloy K."/>
            <person name="Martinez E."/>
            <person name="Mathew T."/>
            <person name="Mercado I.C."/>
            <person name="Mercado C."/>
            <person name="Meyer B."/>
            <person name="Montgomery K."/>
            <person name="Morgan M.B."/>
            <person name="Munidasa M."/>
            <person name="Nazareth L.V."/>
            <person name="Nelson J."/>
            <person name="Ng B.M."/>
            <person name="Nguyen N.B."/>
            <person name="Nguyen P.Q."/>
            <person name="Nguyen T."/>
            <person name="Obregon M."/>
            <person name="Okwuonu G.O."/>
            <person name="Onwere C.G."/>
            <person name="Orozco G."/>
            <person name="Parra A."/>
            <person name="Patel S."/>
            <person name="Patil S."/>
            <person name="Perez A."/>
            <person name="Perez Y."/>
            <person name="Pham C."/>
            <person name="Primus E.L."/>
            <person name="Pu L.-L."/>
            <person name="Puazo M."/>
            <person name="Qin X."/>
            <person name="Quiroz J.B."/>
            <person name="Reese J."/>
            <person name="Richards S."/>
            <person name="Rives C.M."/>
            <person name="Robberts R."/>
            <person name="Ruiz S.J."/>
            <person name="Ruiz M.J."/>
            <person name="Santibanez J."/>
            <person name="Schneider B.W."/>
            <person name="Sisson I."/>
            <person name="Smith M."/>
            <person name="Sodergren E."/>
            <person name="Song X.-Z."/>
            <person name="Song B.B."/>
            <person name="Summersgill H."/>
            <person name="Thelus R."/>
            <person name="Thornton R.D."/>
            <person name="Trejos Z.Y."/>
            <person name="Usmani K."/>
            <person name="Vattathil S."/>
            <person name="Villasana D."/>
            <person name="Walker D.L."/>
            <person name="Wang S."/>
            <person name="Wang K."/>
            <person name="White C.S."/>
            <person name="Williams A.C."/>
            <person name="Williamson J."/>
            <person name="Wilson K."/>
            <person name="Woghiren I.O."/>
            <person name="Woodworth J.R."/>
            <person name="Worley K.C."/>
            <person name="Wright R.A."/>
            <person name="Wu W."/>
            <person name="Young L."/>
            <person name="Zhang L."/>
            <person name="Zhang J."/>
            <person name="Zhu Y."/>
            <person name="Muzny D.M."/>
            <person name="Weinstock G."/>
            <person name="Gibbs R.A."/>
        </authorList>
    </citation>
    <scope>NUCLEOTIDE SEQUENCE [LARGE SCALE GENOMIC DNA]</scope>
    <source>
        <strain evidence="3">LSR1</strain>
    </source>
</reference>
<evidence type="ECO:0000256" key="1">
    <source>
        <dbReference type="SAM" id="Phobius"/>
    </source>
</evidence>
<keyword evidence="1" id="KW-1133">Transmembrane helix</keyword>
<dbReference type="EnsemblMetazoa" id="XM_016801168.2">
    <property type="protein sequence ID" value="XP_016656657.1"/>
    <property type="gene ID" value="LOC107882588"/>
</dbReference>
<keyword evidence="3" id="KW-1185">Reference proteome</keyword>